<dbReference type="PANTHER" id="PTHR21240:SF19">
    <property type="entry name" value="CATALYTIC_ HYDROLASE"/>
    <property type="match status" value="1"/>
</dbReference>
<comment type="caution">
    <text evidence="3">The sequence shown here is derived from an EMBL/GenBank/DDBJ whole genome shotgun (WGS) entry which is preliminary data.</text>
</comment>
<dbReference type="InterPro" id="IPR006680">
    <property type="entry name" value="Amidohydro-rel"/>
</dbReference>
<name>A0A9K3LLN5_9STRA</name>
<evidence type="ECO:0000259" key="2">
    <source>
        <dbReference type="Pfam" id="PF04909"/>
    </source>
</evidence>
<dbReference type="AlphaFoldDB" id="A0A9K3LLN5"/>
<dbReference type="Proteomes" id="UP000693970">
    <property type="component" value="Unassembled WGS sequence"/>
</dbReference>
<dbReference type="OrthoDB" id="2135488at2759"/>
<dbReference type="InterPro" id="IPR032465">
    <property type="entry name" value="ACMSD"/>
</dbReference>
<keyword evidence="1" id="KW-0210">Decarboxylase</keyword>
<dbReference type="EMBL" id="JAGRRH010000009">
    <property type="protein sequence ID" value="KAG7364352.1"/>
    <property type="molecule type" value="Genomic_DNA"/>
</dbReference>
<dbReference type="GO" id="GO:0016787">
    <property type="term" value="F:hydrolase activity"/>
    <property type="evidence" value="ECO:0007669"/>
    <property type="project" value="InterPro"/>
</dbReference>
<dbReference type="PANTHER" id="PTHR21240">
    <property type="entry name" value="2-AMINO-3-CARBOXYLMUCONATE-6-SEMIALDEHYDE DECARBOXYLASE"/>
    <property type="match status" value="1"/>
</dbReference>
<evidence type="ECO:0000313" key="3">
    <source>
        <dbReference type="EMBL" id="KAG7364352.1"/>
    </source>
</evidence>
<gene>
    <name evidence="3" type="ORF">IV203_037554</name>
</gene>
<feature type="domain" description="Amidohydrolase-related" evidence="2">
    <location>
        <begin position="39"/>
        <end position="326"/>
    </location>
</feature>
<accession>A0A9K3LLN5</accession>
<reference evidence="3" key="1">
    <citation type="journal article" date="2021" name="Sci. Rep.">
        <title>Diploid genomic architecture of Nitzschia inconspicua, an elite biomass production diatom.</title>
        <authorList>
            <person name="Oliver A."/>
            <person name="Podell S."/>
            <person name="Pinowska A."/>
            <person name="Traller J.C."/>
            <person name="Smith S.R."/>
            <person name="McClure R."/>
            <person name="Beliaev A."/>
            <person name="Bohutskyi P."/>
            <person name="Hill E.A."/>
            <person name="Rabines A."/>
            <person name="Zheng H."/>
            <person name="Allen L.Z."/>
            <person name="Kuo A."/>
            <person name="Grigoriev I.V."/>
            <person name="Allen A.E."/>
            <person name="Hazlebeck D."/>
            <person name="Allen E.E."/>
        </authorList>
    </citation>
    <scope>NUCLEOTIDE SEQUENCE</scope>
    <source>
        <strain evidence="3">Hildebrandi</strain>
    </source>
</reference>
<dbReference type="GO" id="GO:0016831">
    <property type="term" value="F:carboxy-lyase activity"/>
    <property type="evidence" value="ECO:0007669"/>
    <property type="project" value="UniProtKB-KW"/>
</dbReference>
<keyword evidence="4" id="KW-1185">Reference proteome</keyword>
<proteinExistence type="inferred from homology"/>
<sequence>MILSRCYLTTTPLFLASSLPFVLFNTITGMSTFASKKVIDSHLHVWADTTEASKGFPYADGQDPPDSLKDAASVTTLLEQMNANGVDGSLIVQPINHKFDHSYVMKAIDTYPNKFKGMLLHNPLLSPEEAVTQLENLALKGFVGVRFNPYLWPKLSDGRDGWTPMSTPGGAGEAVYQRCAELHMPVGIMCFQGLHLHYDDIVQLLQSSPKTTLILDHFGFTSFTSEGDKAFQQLLQLAKYPQVVVKISALFRLQDQSPYERVRKERFQPLLMAFGADRLMFGTDFPFVLEQEPERYGGMVRLVESWMEDDSTRETVMSGTAERIFGQWG</sequence>
<keyword evidence="1" id="KW-0456">Lyase</keyword>
<evidence type="ECO:0000313" key="4">
    <source>
        <dbReference type="Proteomes" id="UP000693970"/>
    </source>
</evidence>
<dbReference type="Pfam" id="PF04909">
    <property type="entry name" value="Amidohydro_2"/>
    <property type="match status" value="1"/>
</dbReference>
<organism evidence="3 4">
    <name type="scientific">Nitzschia inconspicua</name>
    <dbReference type="NCBI Taxonomy" id="303405"/>
    <lineage>
        <taxon>Eukaryota</taxon>
        <taxon>Sar</taxon>
        <taxon>Stramenopiles</taxon>
        <taxon>Ochrophyta</taxon>
        <taxon>Bacillariophyta</taxon>
        <taxon>Bacillariophyceae</taxon>
        <taxon>Bacillariophycidae</taxon>
        <taxon>Bacillariales</taxon>
        <taxon>Bacillariaceae</taxon>
        <taxon>Nitzschia</taxon>
    </lineage>
</organism>
<protein>
    <submittedName>
        <fullName evidence="3">Amidohydrolase 2</fullName>
    </submittedName>
</protein>
<comment type="similarity">
    <text evidence="1">Belongs to the metallo-dependent hydrolases superfamily.</text>
</comment>
<evidence type="ECO:0000256" key="1">
    <source>
        <dbReference type="RuleBase" id="RU366045"/>
    </source>
</evidence>
<reference evidence="3" key="2">
    <citation type="submission" date="2021-04" db="EMBL/GenBank/DDBJ databases">
        <authorList>
            <person name="Podell S."/>
        </authorList>
    </citation>
    <scope>NUCLEOTIDE SEQUENCE</scope>
    <source>
        <strain evidence="3">Hildebrandi</strain>
    </source>
</reference>